<sequence>MKITVNTTPPSHQNKKQSSPTSPTTRGDQPQNTPTHLNKMHSFHISYKHRNDPDPHGHSLSSIRKYITRVSSVAHACVPLF</sequence>
<accession>A0A453JKN9</accession>
<feature type="compositionally biased region" description="Basic residues" evidence="1">
    <location>
        <begin position="38"/>
        <end position="48"/>
    </location>
</feature>
<evidence type="ECO:0000256" key="1">
    <source>
        <dbReference type="SAM" id="MobiDB-lite"/>
    </source>
</evidence>
<dbReference type="EnsemblPlants" id="AET5Gv20097700.3">
    <property type="protein sequence ID" value="AET5Gv20097700.3"/>
    <property type="gene ID" value="AET5Gv20097700"/>
</dbReference>
<feature type="compositionally biased region" description="Polar residues" evidence="1">
    <location>
        <begin position="1"/>
        <end position="36"/>
    </location>
</feature>
<dbReference type="Proteomes" id="UP000015105">
    <property type="component" value="Chromosome 5D"/>
</dbReference>
<proteinExistence type="predicted"/>
<reference evidence="3" key="2">
    <citation type="journal article" date="2017" name="Nat. Plants">
        <title>The Aegilops tauschii genome reveals multiple impacts of transposons.</title>
        <authorList>
            <person name="Zhao G."/>
            <person name="Zou C."/>
            <person name="Li K."/>
            <person name="Wang K."/>
            <person name="Li T."/>
            <person name="Gao L."/>
            <person name="Zhang X."/>
            <person name="Wang H."/>
            <person name="Yang Z."/>
            <person name="Liu X."/>
            <person name="Jiang W."/>
            <person name="Mao L."/>
            <person name="Kong X."/>
            <person name="Jiao Y."/>
            <person name="Jia J."/>
        </authorList>
    </citation>
    <scope>NUCLEOTIDE SEQUENCE [LARGE SCALE GENOMIC DNA]</scope>
    <source>
        <strain evidence="3">cv. AL8/78</strain>
    </source>
</reference>
<protein>
    <submittedName>
        <fullName evidence="2">Uncharacterized protein</fullName>
    </submittedName>
</protein>
<reference evidence="3" key="1">
    <citation type="journal article" date="2014" name="Science">
        <title>Ancient hybridizations among the ancestral genomes of bread wheat.</title>
        <authorList>
            <consortium name="International Wheat Genome Sequencing Consortium,"/>
            <person name="Marcussen T."/>
            <person name="Sandve S.R."/>
            <person name="Heier L."/>
            <person name="Spannagl M."/>
            <person name="Pfeifer M."/>
            <person name="Jakobsen K.S."/>
            <person name="Wulff B.B."/>
            <person name="Steuernagel B."/>
            <person name="Mayer K.F."/>
            <person name="Olsen O.A."/>
        </authorList>
    </citation>
    <scope>NUCLEOTIDE SEQUENCE [LARGE SCALE GENOMIC DNA]</scope>
    <source>
        <strain evidence="3">cv. AL8/78</strain>
    </source>
</reference>
<reference evidence="2" key="3">
    <citation type="journal article" date="2017" name="Nature">
        <title>Genome sequence of the progenitor of the wheat D genome Aegilops tauschii.</title>
        <authorList>
            <person name="Luo M.C."/>
            <person name="Gu Y.Q."/>
            <person name="Puiu D."/>
            <person name="Wang H."/>
            <person name="Twardziok S.O."/>
            <person name="Deal K.R."/>
            <person name="Huo N."/>
            <person name="Zhu T."/>
            <person name="Wang L."/>
            <person name="Wang Y."/>
            <person name="McGuire P.E."/>
            <person name="Liu S."/>
            <person name="Long H."/>
            <person name="Ramasamy R.K."/>
            <person name="Rodriguez J.C."/>
            <person name="Van S.L."/>
            <person name="Yuan L."/>
            <person name="Wang Z."/>
            <person name="Xia Z."/>
            <person name="Xiao L."/>
            <person name="Anderson O.D."/>
            <person name="Ouyang S."/>
            <person name="Liang Y."/>
            <person name="Zimin A.V."/>
            <person name="Pertea G."/>
            <person name="Qi P."/>
            <person name="Bennetzen J.L."/>
            <person name="Dai X."/>
            <person name="Dawson M.W."/>
            <person name="Muller H.G."/>
            <person name="Kugler K."/>
            <person name="Rivarola-Duarte L."/>
            <person name="Spannagl M."/>
            <person name="Mayer K.F.X."/>
            <person name="Lu F.H."/>
            <person name="Bevan M.W."/>
            <person name="Leroy P."/>
            <person name="Li P."/>
            <person name="You F.M."/>
            <person name="Sun Q."/>
            <person name="Liu Z."/>
            <person name="Lyons E."/>
            <person name="Wicker T."/>
            <person name="Salzberg S.L."/>
            <person name="Devos K.M."/>
            <person name="Dvorak J."/>
        </authorList>
    </citation>
    <scope>NUCLEOTIDE SEQUENCE [LARGE SCALE GENOMIC DNA]</scope>
    <source>
        <strain evidence="2">cv. AL8/78</strain>
    </source>
</reference>
<evidence type="ECO:0000313" key="3">
    <source>
        <dbReference type="Proteomes" id="UP000015105"/>
    </source>
</evidence>
<keyword evidence="3" id="KW-1185">Reference proteome</keyword>
<name>A0A453JKN9_AEGTS</name>
<organism evidence="2 3">
    <name type="scientific">Aegilops tauschii subsp. strangulata</name>
    <name type="common">Goatgrass</name>
    <dbReference type="NCBI Taxonomy" id="200361"/>
    <lineage>
        <taxon>Eukaryota</taxon>
        <taxon>Viridiplantae</taxon>
        <taxon>Streptophyta</taxon>
        <taxon>Embryophyta</taxon>
        <taxon>Tracheophyta</taxon>
        <taxon>Spermatophyta</taxon>
        <taxon>Magnoliopsida</taxon>
        <taxon>Liliopsida</taxon>
        <taxon>Poales</taxon>
        <taxon>Poaceae</taxon>
        <taxon>BOP clade</taxon>
        <taxon>Pooideae</taxon>
        <taxon>Triticodae</taxon>
        <taxon>Triticeae</taxon>
        <taxon>Triticinae</taxon>
        <taxon>Aegilops</taxon>
    </lineage>
</organism>
<dbReference type="AlphaFoldDB" id="A0A453JKN9"/>
<reference evidence="2" key="5">
    <citation type="journal article" date="2021" name="G3 (Bethesda)">
        <title>Aegilops tauschii genome assembly Aet v5.0 features greater sequence contiguity and improved annotation.</title>
        <authorList>
            <person name="Wang L."/>
            <person name="Zhu T."/>
            <person name="Rodriguez J.C."/>
            <person name="Deal K.R."/>
            <person name="Dubcovsky J."/>
            <person name="McGuire P.E."/>
            <person name="Lux T."/>
            <person name="Spannagl M."/>
            <person name="Mayer K.F.X."/>
            <person name="Baldrich P."/>
            <person name="Meyers B.C."/>
            <person name="Huo N."/>
            <person name="Gu Y.Q."/>
            <person name="Zhou H."/>
            <person name="Devos K.M."/>
            <person name="Bennetzen J.L."/>
            <person name="Unver T."/>
            <person name="Budak H."/>
            <person name="Gulick P.J."/>
            <person name="Galiba G."/>
            <person name="Kalapos B."/>
            <person name="Nelson D.R."/>
            <person name="Li P."/>
            <person name="You F.M."/>
            <person name="Luo M.C."/>
            <person name="Dvorak J."/>
        </authorList>
    </citation>
    <scope>NUCLEOTIDE SEQUENCE [LARGE SCALE GENOMIC DNA]</scope>
    <source>
        <strain evidence="2">cv. AL8/78</strain>
    </source>
</reference>
<reference evidence="2" key="4">
    <citation type="submission" date="2019-03" db="UniProtKB">
        <authorList>
            <consortium name="EnsemblPlants"/>
        </authorList>
    </citation>
    <scope>IDENTIFICATION</scope>
</reference>
<dbReference type="Gramene" id="AET5Gv20097700.3">
    <property type="protein sequence ID" value="AET5Gv20097700.3"/>
    <property type="gene ID" value="AET5Gv20097700"/>
</dbReference>
<evidence type="ECO:0000313" key="2">
    <source>
        <dbReference type="EnsemblPlants" id="AET5Gv20097700.3"/>
    </source>
</evidence>
<feature type="region of interest" description="Disordered" evidence="1">
    <location>
        <begin position="1"/>
        <end position="59"/>
    </location>
</feature>